<sequence>MIKCLQLPFDLRCILFSADQVLHIFVTNQYARTVFGRLGNPEWSCSNDINQRAGVIFVCDVLNDDPQSEKWYISVFGPAPPTGLNHLQLSNGHSIVEWGDDCSVVILWIIFASCIRLFYVIRIFRYNHFKNEQPHLF</sequence>
<protein>
    <submittedName>
        <fullName evidence="2">Uncharacterized protein</fullName>
    </submittedName>
</protein>
<proteinExistence type="predicted"/>
<name>A0AAF0R631_SOLVR</name>
<keyword evidence="3" id="KW-1185">Reference proteome</keyword>
<feature type="transmembrane region" description="Helical" evidence="1">
    <location>
        <begin position="105"/>
        <end position="124"/>
    </location>
</feature>
<accession>A0AAF0R631</accession>
<organism evidence="2 3">
    <name type="scientific">Solanum verrucosum</name>
    <dbReference type="NCBI Taxonomy" id="315347"/>
    <lineage>
        <taxon>Eukaryota</taxon>
        <taxon>Viridiplantae</taxon>
        <taxon>Streptophyta</taxon>
        <taxon>Embryophyta</taxon>
        <taxon>Tracheophyta</taxon>
        <taxon>Spermatophyta</taxon>
        <taxon>Magnoliopsida</taxon>
        <taxon>eudicotyledons</taxon>
        <taxon>Gunneridae</taxon>
        <taxon>Pentapetalae</taxon>
        <taxon>asterids</taxon>
        <taxon>lamiids</taxon>
        <taxon>Solanales</taxon>
        <taxon>Solanaceae</taxon>
        <taxon>Solanoideae</taxon>
        <taxon>Solaneae</taxon>
        <taxon>Solanum</taxon>
    </lineage>
</organism>
<evidence type="ECO:0000313" key="2">
    <source>
        <dbReference type="EMBL" id="WMV37107.1"/>
    </source>
</evidence>
<reference evidence="2" key="1">
    <citation type="submission" date="2023-08" db="EMBL/GenBank/DDBJ databases">
        <title>A de novo genome assembly of Solanum verrucosum Schlechtendal, a Mexican diploid species geographically isolated from the other diploid A-genome species in potato relatives.</title>
        <authorList>
            <person name="Hosaka K."/>
        </authorList>
    </citation>
    <scope>NUCLEOTIDE SEQUENCE</scope>
    <source>
        <tissue evidence="2">Young leaves</tissue>
    </source>
</reference>
<gene>
    <name evidence="2" type="ORF">MTR67_030492</name>
</gene>
<keyword evidence="1" id="KW-1133">Transmembrane helix</keyword>
<dbReference type="EMBL" id="CP133618">
    <property type="protein sequence ID" value="WMV37107.1"/>
    <property type="molecule type" value="Genomic_DNA"/>
</dbReference>
<keyword evidence="1" id="KW-0472">Membrane</keyword>
<evidence type="ECO:0000256" key="1">
    <source>
        <dbReference type="SAM" id="Phobius"/>
    </source>
</evidence>
<evidence type="ECO:0000313" key="3">
    <source>
        <dbReference type="Proteomes" id="UP001234989"/>
    </source>
</evidence>
<keyword evidence="1" id="KW-0812">Transmembrane</keyword>
<dbReference type="Proteomes" id="UP001234989">
    <property type="component" value="Chromosome 7"/>
</dbReference>
<dbReference type="AlphaFoldDB" id="A0AAF0R631"/>